<dbReference type="Proteomes" id="UP001153269">
    <property type="component" value="Unassembled WGS sequence"/>
</dbReference>
<gene>
    <name evidence="1" type="ORF">PLEPLA_LOCUS39272</name>
</gene>
<organism evidence="1 2">
    <name type="scientific">Pleuronectes platessa</name>
    <name type="common">European plaice</name>
    <dbReference type="NCBI Taxonomy" id="8262"/>
    <lineage>
        <taxon>Eukaryota</taxon>
        <taxon>Metazoa</taxon>
        <taxon>Chordata</taxon>
        <taxon>Craniata</taxon>
        <taxon>Vertebrata</taxon>
        <taxon>Euteleostomi</taxon>
        <taxon>Actinopterygii</taxon>
        <taxon>Neopterygii</taxon>
        <taxon>Teleostei</taxon>
        <taxon>Neoteleostei</taxon>
        <taxon>Acanthomorphata</taxon>
        <taxon>Carangaria</taxon>
        <taxon>Pleuronectiformes</taxon>
        <taxon>Pleuronectoidei</taxon>
        <taxon>Pleuronectidae</taxon>
        <taxon>Pleuronectes</taxon>
    </lineage>
</organism>
<keyword evidence="2" id="KW-1185">Reference proteome</keyword>
<sequence length="139" mass="15250">MAISNANPFQLKDRIVARHRSGEDYKKFSAALKVTKSTVAWDTEVATEILFGDGTTLRKDSQHCSPKPILTSGQPLLGSGSASACDELNQKVRDIKAWKRLQNRALHLRQLHTICRIQIKLSASVPACPEGVTTHTALS</sequence>
<comment type="caution">
    <text evidence="1">The sequence shown here is derived from an EMBL/GenBank/DDBJ whole genome shotgun (WGS) entry which is preliminary data.</text>
</comment>
<dbReference type="AlphaFoldDB" id="A0A9N7VII4"/>
<accession>A0A9N7VII4</accession>
<evidence type="ECO:0000313" key="1">
    <source>
        <dbReference type="EMBL" id="CAB1451578.1"/>
    </source>
</evidence>
<reference evidence="1" key="1">
    <citation type="submission" date="2020-03" db="EMBL/GenBank/DDBJ databases">
        <authorList>
            <person name="Weist P."/>
        </authorList>
    </citation>
    <scope>NUCLEOTIDE SEQUENCE</scope>
</reference>
<name>A0A9N7VII4_PLEPL</name>
<protein>
    <submittedName>
        <fullName evidence="1">Uncharacterized protein</fullName>
    </submittedName>
</protein>
<proteinExistence type="predicted"/>
<dbReference type="InterPro" id="IPR036388">
    <property type="entry name" value="WH-like_DNA-bd_sf"/>
</dbReference>
<dbReference type="EMBL" id="CADEAL010004092">
    <property type="protein sequence ID" value="CAB1451578.1"/>
    <property type="molecule type" value="Genomic_DNA"/>
</dbReference>
<evidence type="ECO:0000313" key="2">
    <source>
        <dbReference type="Proteomes" id="UP001153269"/>
    </source>
</evidence>
<dbReference type="Gene3D" id="1.10.10.10">
    <property type="entry name" value="Winged helix-like DNA-binding domain superfamily/Winged helix DNA-binding domain"/>
    <property type="match status" value="1"/>
</dbReference>